<keyword evidence="2" id="KW-0677">Repeat</keyword>
<dbReference type="Pfam" id="PF00132">
    <property type="entry name" value="Hexapep"/>
    <property type="match status" value="1"/>
</dbReference>
<dbReference type="EMBL" id="BMFK01000001">
    <property type="protein sequence ID" value="GGE56170.1"/>
    <property type="molecule type" value="Genomic_DNA"/>
</dbReference>
<protein>
    <submittedName>
        <fullName evidence="3">Acetyltransferase</fullName>
    </submittedName>
</protein>
<dbReference type="PANTHER" id="PTHR43300:SF11">
    <property type="entry name" value="ACETYLTRANSFERASE RV3034C-RELATED"/>
    <property type="match status" value="1"/>
</dbReference>
<dbReference type="InterPro" id="IPR050179">
    <property type="entry name" value="Trans_hexapeptide_repeat"/>
</dbReference>
<proteinExistence type="predicted"/>
<dbReference type="Gene3D" id="2.160.10.10">
    <property type="entry name" value="Hexapeptide repeat proteins"/>
    <property type="match status" value="1"/>
</dbReference>
<dbReference type="CDD" id="cd03349">
    <property type="entry name" value="LbH_XAT"/>
    <property type="match status" value="1"/>
</dbReference>
<dbReference type="PANTHER" id="PTHR43300">
    <property type="entry name" value="ACETYLTRANSFERASE"/>
    <property type="match status" value="1"/>
</dbReference>
<evidence type="ECO:0000256" key="2">
    <source>
        <dbReference type="ARBA" id="ARBA00022737"/>
    </source>
</evidence>
<gene>
    <name evidence="3" type="ORF">GCM10007140_03090</name>
</gene>
<evidence type="ECO:0000313" key="3">
    <source>
        <dbReference type="EMBL" id="GGE56170.1"/>
    </source>
</evidence>
<sequence>MFLKDDPQFAAYEIGEWSYGGLHVRSWGEGATLKLGKFCSIADNVSIFLGGDHRVDWITTYPFNAFFPEAEHITGHPKTKGDVIIGHDVWIGSGAIIMSGVTVGNGAVIGARSVVSKDVPPYGIVVGNPARLVKYRFSPETIDELQQLSWWDWDIDVIKKALPLLLSNNMDDFIREFKC</sequence>
<dbReference type="SUPFAM" id="SSF51161">
    <property type="entry name" value="Trimeric LpxA-like enzymes"/>
    <property type="match status" value="1"/>
</dbReference>
<dbReference type="Proteomes" id="UP000605259">
    <property type="component" value="Unassembled WGS sequence"/>
</dbReference>
<name>A0A917EMF5_9BACI</name>
<dbReference type="AlphaFoldDB" id="A0A917EMF5"/>
<evidence type="ECO:0000313" key="4">
    <source>
        <dbReference type="Proteomes" id="UP000605259"/>
    </source>
</evidence>
<dbReference type="InterPro" id="IPR001451">
    <property type="entry name" value="Hexapep"/>
</dbReference>
<accession>A0A917EMF5</accession>
<dbReference type="InterPro" id="IPR011004">
    <property type="entry name" value="Trimer_LpxA-like_sf"/>
</dbReference>
<comment type="caution">
    <text evidence="3">The sequence shown here is derived from an EMBL/GenBank/DDBJ whole genome shotgun (WGS) entry which is preliminary data.</text>
</comment>
<reference evidence="3" key="1">
    <citation type="journal article" date="2014" name="Int. J. Syst. Evol. Microbiol.">
        <title>Complete genome sequence of Corynebacterium casei LMG S-19264T (=DSM 44701T), isolated from a smear-ripened cheese.</title>
        <authorList>
            <consortium name="US DOE Joint Genome Institute (JGI-PGF)"/>
            <person name="Walter F."/>
            <person name="Albersmeier A."/>
            <person name="Kalinowski J."/>
            <person name="Ruckert C."/>
        </authorList>
    </citation>
    <scope>NUCLEOTIDE SEQUENCE</scope>
    <source>
        <strain evidence="3">CGMCC 1.12698</strain>
    </source>
</reference>
<keyword evidence="4" id="KW-1185">Reference proteome</keyword>
<organism evidence="3 4">
    <name type="scientific">Priestia taiwanensis</name>
    <dbReference type="NCBI Taxonomy" id="1347902"/>
    <lineage>
        <taxon>Bacteria</taxon>
        <taxon>Bacillati</taxon>
        <taxon>Bacillota</taxon>
        <taxon>Bacilli</taxon>
        <taxon>Bacillales</taxon>
        <taxon>Bacillaceae</taxon>
        <taxon>Priestia</taxon>
    </lineage>
</organism>
<keyword evidence="1" id="KW-0808">Transferase</keyword>
<dbReference type="GO" id="GO:0016740">
    <property type="term" value="F:transferase activity"/>
    <property type="evidence" value="ECO:0007669"/>
    <property type="project" value="UniProtKB-KW"/>
</dbReference>
<dbReference type="InterPro" id="IPR018357">
    <property type="entry name" value="Hexapep_transf_CS"/>
</dbReference>
<reference evidence="3" key="2">
    <citation type="submission" date="2020-09" db="EMBL/GenBank/DDBJ databases">
        <authorList>
            <person name="Sun Q."/>
            <person name="Zhou Y."/>
        </authorList>
    </citation>
    <scope>NUCLEOTIDE SEQUENCE</scope>
    <source>
        <strain evidence="3">CGMCC 1.12698</strain>
    </source>
</reference>
<evidence type="ECO:0000256" key="1">
    <source>
        <dbReference type="ARBA" id="ARBA00022679"/>
    </source>
</evidence>
<dbReference type="PROSITE" id="PS00101">
    <property type="entry name" value="HEXAPEP_TRANSFERASES"/>
    <property type="match status" value="1"/>
</dbReference>
<dbReference type="RefSeq" id="WP_188386690.1">
    <property type="nucleotide sequence ID" value="NZ_BMFK01000001.1"/>
</dbReference>